<dbReference type="Pfam" id="PF12833">
    <property type="entry name" value="HTH_18"/>
    <property type="match status" value="1"/>
</dbReference>
<dbReference type="Pfam" id="PF01965">
    <property type="entry name" value="DJ-1_PfpI"/>
    <property type="match status" value="1"/>
</dbReference>
<dbReference type="InterPro" id="IPR018060">
    <property type="entry name" value="HTH_AraC"/>
</dbReference>
<feature type="domain" description="HTH araC/xylS-type" evidence="4">
    <location>
        <begin position="234"/>
        <end position="332"/>
    </location>
</feature>
<keyword evidence="1" id="KW-0805">Transcription regulation</keyword>
<dbReference type="RefSeq" id="WP_322856776.1">
    <property type="nucleotide sequence ID" value="NZ_JAYDCJ010000003.1"/>
</dbReference>
<dbReference type="SUPFAM" id="SSF52317">
    <property type="entry name" value="Class I glutamine amidotransferase-like"/>
    <property type="match status" value="1"/>
</dbReference>
<protein>
    <submittedName>
        <fullName evidence="5">Helix-turn-helix domain-containing protein</fullName>
    </submittedName>
</protein>
<dbReference type="PANTHER" id="PTHR43130">
    <property type="entry name" value="ARAC-FAMILY TRANSCRIPTIONAL REGULATOR"/>
    <property type="match status" value="1"/>
</dbReference>
<name>A0ABU5P360_9GAMM</name>
<evidence type="ECO:0000256" key="2">
    <source>
        <dbReference type="ARBA" id="ARBA00023125"/>
    </source>
</evidence>
<dbReference type="Proteomes" id="UP001305746">
    <property type="component" value="Unassembled WGS sequence"/>
</dbReference>
<evidence type="ECO:0000313" key="5">
    <source>
        <dbReference type="EMBL" id="MEA1082352.1"/>
    </source>
</evidence>
<dbReference type="InterPro" id="IPR029062">
    <property type="entry name" value="Class_I_gatase-like"/>
</dbReference>
<gene>
    <name evidence="5" type="ORF">U5822_16905</name>
</gene>
<dbReference type="PROSITE" id="PS01124">
    <property type="entry name" value="HTH_ARAC_FAMILY_2"/>
    <property type="match status" value="1"/>
</dbReference>
<dbReference type="InterPro" id="IPR052158">
    <property type="entry name" value="INH-QAR"/>
</dbReference>
<reference evidence="5 6" key="1">
    <citation type="submission" date="2023-12" db="EMBL/GenBank/DDBJ databases">
        <title>Marinobacter qingdaonensis sp. nov., isolated from the intertidal sediment of Qingdao, PR China.</title>
        <authorList>
            <person name="Li Y."/>
        </authorList>
    </citation>
    <scope>NUCLEOTIDE SEQUENCE [LARGE SCALE GENOMIC DNA]</scope>
    <source>
        <strain evidence="5 6">ASW11-75</strain>
    </source>
</reference>
<dbReference type="Gene3D" id="1.10.10.60">
    <property type="entry name" value="Homeodomain-like"/>
    <property type="match status" value="2"/>
</dbReference>
<dbReference type="InterPro" id="IPR002818">
    <property type="entry name" value="DJ-1/PfpI"/>
</dbReference>
<evidence type="ECO:0000259" key="4">
    <source>
        <dbReference type="PROSITE" id="PS01124"/>
    </source>
</evidence>
<evidence type="ECO:0000256" key="1">
    <source>
        <dbReference type="ARBA" id="ARBA00023015"/>
    </source>
</evidence>
<dbReference type="SMART" id="SM00342">
    <property type="entry name" value="HTH_ARAC"/>
    <property type="match status" value="1"/>
</dbReference>
<dbReference type="InterPro" id="IPR018062">
    <property type="entry name" value="HTH_AraC-typ_CS"/>
</dbReference>
<accession>A0ABU5P360</accession>
<dbReference type="InterPro" id="IPR009057">
    <property type="entry name" value="Homeodomain-like_sf"/>
</dbReference>
<keyword evidence="2" id="KW-0238">DNA-binding</keyword>
<proteinExistence type="predicted"/>
<comment type="caution">
    <text evidence="5">The sequence shown here is derived from an EMBL/GenBank/DDBJ whole genome shotgun (WGS) entry which is preliminary data.</text>
</comment>
<evidence type="ECO:0000313" key="6">
    <source>
        <dbReference type="Proteomes" id="UP001305746"/>
    </source>
</evidence>
<dbReference type="PROSITE" id="PS00041">
    <property type="entry name" value="HTH_ARAC_FAMILY_1"/>
    <property type="match status" value="1"/>
</dbReference>
<dbReference type="CDD" id="cd03138">
    <property type="entry name" value="GATase1_AraC_2"/>
    <property type="match status" value="1"/>
</dbReference>
<dbReference type="SUPFAM" id="SSF46689">
    <property type="entry name" value="Homeodomain-like"/>
    <property type="match status" value="2"/>
</dbReference>
<sequence>MTDPNQPTSPDSPRLRISILLAQGCSATSVASMLEVFESINFLALSRGAREARLRVTTVSLDGQPVTASGGVTLRPTHRIDTATEADLVIVPGFLFRIMELLPRLSAWLPWLRQHHAAGSTIATVCTGAFLAAEAGLLDHRRATTHWYYADTFRKRYPKVNLQDSQTVTVDGQLLCSGGATAGNDLLLYLLETFVDRALAREFAKKLLIDSSRTDQSPYRTASFNRRHEDDAIHRVQDWLDQNYRESLQVGALADRFGFSHRNFVRRFKAATRQSPGQYLQNLRLEDAKQRLESSKASFEQITYQVGYEDPNSFRRLFADRVGVSPMDYRRKFQR</sequence>
<evidence type="ECO:0000256" key="3">
    <source>
        <dbReference type="ARBA" id="ARBA00023163"/>
    </source>
</evidence>
<dbReference type="EMBL" id="JAYDCJ010000003">
    <property type="protein sequence ID" value="MEA1082352.1"/>
    <property type="molecule type" value="Genomic_DNA"/>
</dbReference>
<dbReference type="PANTHER" id="PTHR43130:SF11">
    <property type="entry name" value="TRANSCRIPTIONAL REGULATORY PROTEIN"/>
    <property type="match status" value="1"/>
</dbReference>
<keyword evidence="6" id="KW-1185">Reference proteome</keyword>
<keyword evidence="3" id="KW-0804">Transcription</keyword>
<organism evidence="5 6">
    <name type="scientific">Marinobacter qingdaonensis</name>
    <dbReference type="NCBI Taxonomy" id="3108486"/>
    <lineage>
        <taxon>Bacteria</taxon>
        <taxon>Pseudomonadati</taxon>
        <taxon>Pseudomonadota</taxon>
        <taxon>Gammaproteobacteria</taxon>
        <taxon>Pseudomonadales</taxon>
        <taxon>Marinobacteraceae</taxon>
        <taxon>Marinobacter</taxon>
    </lineage>
</organism>
<dbReference type="Gene3D" id="3.40.50.880">
    <property type="match status" value="1"/>
</dbReference>